<feature type="domain" description="Septin-type G" evidence="1">
    <location>
        <begin position="67"/>
        <end position="153"/>
    </location>
</feature>
<dbReference type="OrthoDB" id="2386367at2759"/>
<dbReference type="Gene3D" id="3.40.50.300">
    <property type="entry name" value="P-loop containing nucleotide triphosphate hydrolases"/>
    <property type="match status" value="1"/>
</dbReference>
<dbReference type="GO" id="GO:0015630">
    <property type="term" value="C:microtubule cytoskeleton"/>
    <property type="evidence" value="ECO:0000318"/>
    <property type="project" value="GO_Central"/>
</dbReference>
<dbReference type="KEGG" id="dpx:DAPPUDRAFT_246488"/>
<dbReference type="GO" id="GO:0031105">
    <property type="term" value="C:septin complex"/>
    <property type="evidence" value="ECO:0000318"/>
    <property type="project" value="GO_Central"/>
</dbReference>
<dbReference type="AlphaFoldDB" id="E9GQM7"/>
<dbReference type="PANTHER" id="PTHR32046">
    <property type="entry name" value="G DOMAIN-CONTAINING PROTEIN"/>
    <property type="match status" value="1"/>
</dbReference>
<dbReference type="InParanoid" id="E9GQM7"/>
<dbReference type="EMBL" id="GL732558">
    <property type="protein sequence ID" value="EFX78138.1"/>
    <property type="molecule type" value="Genomic_DNA"/>
</dbReference>
<dbReference type="GO" id="GO:0061640">
    <property type="term" value="P:cytoskeleton-dependent cytokinesis"/>
    <property type="evidence" value="ECO:0000318"/>
    <property type="project" value="GO_Central"/>
</dbReference>
<dbReference type="GO" id="GO:0005940">
    <property type="term" value="C:septin ring"/>
    <property type="evidence" value="ECO:0000318"/>
    <property type="project" value="GO_Central"/>
</dbReference>
<dbReference type="GO" id="GO:0008104">
    <property type="term" value="P:intracellular protein localization"/>
    <property type="evidence" value="ECO:0000318"/>
    <property type="project" value="GO_Central"/>
</dbReference>
<dbReference type="InterPro" id="IPR027417">
    <property type="entry name" value="P-loop_NTPase"/>
</dbReference>
<dbReference type="PhylomeDB" id="E9GQM7"/>
<dbReference type="CDD" id="cd00882">
    <property type="entry name" value="Ras_like_GTPase"/>
    <property type="match status" value="1"/>
</dbReference>
<dbReference type="GO" id="GO:0060090">
    <property type="term" value="F:molecular adaptor activity"/>
    <property type="evidence" value="ECO:0000318"/>
    <property type="project" value="GO_Central"/>
</dbReference>
<proteinExistence type="predicted"/>
<evidence type="ECO:0000313" key="2">
    <source>
        <dbReference type="EMBL" id="EFX78138.1"/>
    </source>
</evidence>
<organism evidence="2 3">
    <name type="scientific">Daphnia pulex</name>
    <name type="common">Water flea</name>
    <dbReference type="NCBI Taxonomy" id="6669"/>
    <lineage>
        <taxon>Eukaryota</taxon>
        <taxon>Metazoa</taxon>
        <taxon>Ecdysozoa</taxon>
        <taxon>Arthropoda</taxon>
        <taxon>Crustacea</taxon>
        <taxon>Branchiopoda</taxon>
        <taxon>Diplostraca</taxon>
        <taxon>Cladocera</taxon>
        <taxon>Anomopoda</taxon>
        <taxon>Daphniidae</taxon>
        <taxon>Daphnia</taxon>
    </lineage>
</organism>
<dbReference type="Proteomes" id="UP000000305">
    <property type="component" value="Unassembled WGS sequence"/>
</dbReference>
<name>E9GQM7_DAPPU</name>
<dbReference type="SUPFAM" id="SSF52540">
    <property type="entry name" value="P-loop containing nucleoside triphosphate hydrolases"/>
    <property type="match status" value="1"/>
</dbReference>
<dbReference type="PANTHER" id="PTHR32046:SF14">
    <property type="match status" value="1"/>
</dbReference>
<dbReference type="eggNOG" id="ENOG502QTS0">
    <property type="taxonomic scope" value="Eukaryota"/>
</dbReference>
<reference evidence="2 3" key="1">
    <citation type="journal article" date="2011" name="Science">
        <title>The ecoresponsive genome of Daphnia pulex.</title>
        <authorList>
            <person name="Colbourne J.K."/>
            <person name="Pfrender M.E."/>
            <person name="Gilbert D."/>
            <person name="Thomas W.K."/>
            <person name="Tucker A."/>
            <person name="Oakley T.H."/>
            <person name="Tokishita S."/>
            <person name="Aerts A."/>
            <person name="Arnold G.J."/>
            <person name="Basu M.K."/>
            <person name="Bauer D.J."/>
            <person name="Caceres C.E."/>
            <person name="Carmel L."/>
            <person name="Casola C."/>
            <person name="Choi J.H."/>
            <person name="Detter J.C."/>
            <person name="Dong Q."/>
            <person name="Dusheyko S."/>
            <person name="Eads B.D."/>
            <person name="Frohlich T."/>
            <person name="Geiler-Samerotte K.A."/>
            <person name="Gerlach D."/>
            <person name="Hatcher P."/>
            <person name="Jogdeo S."/>
            <person name="Krijgsveld J."/>
            <person name="Kriventseva E.V."/>
            <person name="Kultz D."/>
            <person name="Laforsch C."/>
            <person name="Lindquist E."/>
            <person name="Lopez J."/>
            <person name="Manak J.R."/>
            <person name="Muller J."/>
            <person name="Pangilinan J."/>
            <person name="Patwardhan R.P."/>
            <person name="Pitluck S."/>
            <person name="Pritham E.J."/>
            <person name="Rechtsteiner A."/>
            <person name="Rho M."/>
            <person name="Rogozin I.B."/>
            <person name="Sakarya O."/>
            <person name="Salamov A."/>
            <person name="Schaack S."/>
            <person name="Shapiro H."/>
            <person name="Shiga Y."/>
            <person name="Skalitzky C."/>
            <person name="Smith Z."/>
            <person name="Souvorov A."/>
            <person name="Sung W."/>
            <person name="Tang Z."/>
            <person name="Tsuchiya D."/>
            <person name="Tu H."/>
            <person name="Vos H."/>
            <person name="Wang M."/>
            <person name="Wolf Y.I."/>
            <person name="Yamagata H."/>
            <person name="Yamada T."/>
            <person name="Ye Y."/>
            <person name="Shaw J.R."/>
            <person name="Andrews J."/>
            <person name="Crease T.J."/>
            <person name="Tang H."/>
            <person name="Lucas S.M."/>
            <person name="Robertson H.M."/>
            <person name="Bork P."/>
            <person name="Koonin E.V."/>
            <person name="Zdobnov E.M."/>
            <person name="Grigoriev I.V."/>
            <person name="Lynch M."/>
            <person name="Boore J.L."/>
        </authorList>
    </citation>
    <scope>NUCLEOTIDE SEQUENCE [LARGE SCALE GENOMIC DNA]</scope>
</reference>
<gene>
    <name evidence="2" type="ORF">DAPPUDRAFT_246488</name>
</gene>
<dbReference type="Pfam" id="PF00735">
    <property type="entry name" value="Septin"/>
    <property type="match status" value="1"/>
</dbReference>
<evidence type="ECO:0000313" key="3">
    <source>
        <dbReference type="Proteomes" id="UP000000305"/>
    </source>
</evidence>
<protein>
    <recommendedName>
        <fullName evidence="1">Septin-type G domain-containing protein</fullName>
    </recommendedName>
</protein>
<dbReference type="GO" id="GO:0005525">
    <property type="term" value="F:GTP binding"/>
    <property type="evidence" value="ECO:0007669"/>
    <property type="project" value="InterPro"/>
</dbReference>
<dbReference type="GO" id="GO:0003924">
    <property type="term" value="F:GTPase activity"/>
    <property type="evidence" value="ECO:0000318"/>
    <property type="project" value="GO_Central"/>
</dbReference>
<accession>E9GQM7</accession>
<dbReference type="HOGENOM" id="CLU_097751_0_0_1"/>
<dbReference type="STRING" id="6669.E9GQM7"/>
<dbReference type="OMA" id="IICIPEI"/>
<dbReference type="GO" id="GO:0032153">
    <property type="term" value="C:cell division site"/>
    <property type="evidence" value="ECO:0000318"/>
    <property type="project" value="GO_Central"/>
</dbReference>
<evidence type="ECO:0000259" key="1">
    <source>
        <dbReference type="Pfam" id="PF00735"/>
    </source>
</evidence>
<keyword evidence="3" id="KW-1185">Reference proteome</keyword>
<dbReference type="InterPro" id="IPR030379">
    <property type="entry name" value="G_SEPTIN_dom"/>
</dbReference>
<sequence>MSEMSRQDKRLAISIKNQCTEKQVENNTNIYKLPLVSKSTFEGASSIIKRFSFGEPSNRLTGKTASKTILLMGATGSGKTTWINAMVNYVLGVEWDDPFRFVLIDEEVRGASQANSQTQEITAYDLHYRDGFRIPYSLTIVDSPGFGDTQGMKRDKEITTAVQEFFNHQHGIQELNVVGFVVHSSLARLPSSQTYIFNSVLEIFGKDIGENILFLTTLCSKTTQERILCIT</sequence>